<proteinExistence type="predicted"/>
<name>A0A1E3LZT6_9SPHN</name>
<reference evidence="1 2" key="1">
    <citation type="submission" date="2016-08" db="EMBL/GenBank/DDBJ databases">
        <title>Draft genome of the agarase producing Sphingomonas sp. MCT13.</title>
        <authorList>
            <person name="D'Andrea M.M."/>
            <person name="Rossolini G.M."/>
            <person name="Thaller M.C."/>
        </authorList>
    </citation>
    <scope>NUCLEOTIDE SEQUENCE [LARGE SCALE GENOMIC DNA]</scope>
    <source>
        <strain evidence="1 2">MCT13</strain>
    </source>
</reference>
<dbReference type="OrthoDB" id="6576970at2"/>
<dbReference type="STRING" id="1888892.BFL28_10575"/>
<evidence type="ECO:0000313" key="1">
    <source>
        <dbReference type="EMBL" id="ODP39249.1"/>
    </source>
</evidence>
<accession>A0A1E3LZT6</accession>
<protein>
    <submittedName>
        <fullName evidence="1">Uncharacterized protein</fullName>
    </submittedName>
</protein>
<keyword evidence="2" id="KW-1185">Reference proteome</keyword>
<sequence>MSLAECIPEMVASGEIDAARAGEMLDLYSEMLEFYRRSMGEGPAAARASEKTLEQLEFDAAHRKYQTLLQVKAQADALANVRKFSRGGDVLNPRGAIALLVRDDRASYANVEYRWRNIRGQAHARIDQILANHSTNVLGQVRQRAELEDIVRELFDQNTGSAYARQMADGWREAGEMLRRRFNAAGGNIGKLEGWGLPQSHDSRSIDEAGFEEWRDFTAARLDRDKMIDERTGLPFTDEGLDASLRAVWDAIRTEGWSKRAPGASGGRKLANRNAEHRFLHFKNADGWIEYNNRFGGSDPFASMMSHIDMMSRDIALMEILGPNPAATVKWLSDNLEQTAALTGGQKDRQQAFKGGQQLQRIFDEVMGRHNRPENRKLALAFSAIRNWQSATKLGSAVLSTTSDQATSALTRGFNGLPQMDTIRDTLKYLNPANKADRSLAVRAGLIAEEWSSRAASQNRFLGEELTGEVSRRMAEGVMRIQGLSAVTQAGRWAMGMEFMSTITANRGKPFGKLDKAFRGFFERYGLDAAEWDVIRAAPLVEERGAKWILPDNIADRRVRDRLMEGIMTEVDFAVPTGGLEIKAAINSSLRRGTWLGELGRTAFQFKSFPVTIMLMHGRRMLANASWGKGAQYAAALVIFTTLSGAVSLQMKEVSKGKDPRPMDNWAFWGAALLQGGGLGIFGDFLGSSTNRFGGSFTDTLAGPAYQTVDTAASIVIGDQVQRVDNALSDDPDAKEPNTAKKGVRALKSEVPGGSLWYARLAFERLILDQLAEQVDPDYRTHRLRMEREAEKMGQGYWWAPGETAPERAPELVGS</sequence>
<comment type="caution">
    <text evidence="1">The sequence shown here is derived from an EMBL/GenBank/DDBJ whole genome shotgun (WGS) entry which is preliminary data.</text>
</comment>
<dbReference type="AlphaFoldDB" id="A0A1E3LZT6"/>
<gene>
    <name evidence="1" type="ORF">BFL28_10575</name>
</gene>
<evidence type="ECO:0000313" key="2">
    <source>
        <dbReference type="Proteomes" id="UP000094487"/>
    </source>
</evidence>
<dbReference type="Proteomes" id="UP000094487">
    <property type="component" value="Unassembled WGS sequence"/>
</dbReference>
<dbReference type="EMBL" id="MDDS01000006">
    <property type="protein sequence ID" value="ODP39249.1"/>
    <property type="molecule type" value="Genomic_DNA"/>
</dbReference>
<dbReference type="RefSeq" id="WP_069319021.1">
    <property type="nucleotide sequence ID" value="NZ_MDDS01000006.1"/>
</dbReference>
<organism evidence="1 2">
    <name type="scientific">Sphingomonas turrisvirgatae</name>
    <dbReference type="NCBI Taxonomy" id="1888892"/>
    <lineage>
        <taxon>Bacteria</taxon>
        <taxon>Pseudomonadati</taxon>
        <taxon>Pseudomonadota</taxon>
        <taxon>Alphaproteobacteria</taxon>
        <taxon>Sphingomonadales</taxon>
        <taxon>Sphingomonadaceae</taxon>
        <taxon>Sphingomonas</taxon>
    </lineage>
</organism>